<feature type="transmembrane region" description="Helical" evidence="5">
    <location>
        <begin position="255"/>
        <end position="276"/>
    </location>
</feature>
<feature type="transmembrane region" description="Helical" evidence="5">
    <location>
        <begin position="6"/>
        <end position="24"/>
    </location>
</feature>
<feature type="transmembrane region" description="Helical" evidence="5">
    <location>
        <begin position="45"/>
        <end position="63"/>
    </location>
</feature>
<evidence type="ECO:0000313" key="6">
    <source>
        <dbReference type="EMBL" id="RZT94974.1"/>
    </source>
</evidence>
<reference evidence="6 7" key="1">
    <citation type="submission" date="2019-02" db="EMBL/GenBank/DDBJ databases">
        <title>Genomic Encyclopedia of Type Strains, Phase IV (KMG-IV): sequencing the most valuable type-strain genomes for metagenomic binning, comparative biology and taxonomic classification.</title>
        <authorList>
            <person name="Goeker M."/>
        </authorList>
    </citation>
    <scope>NUCLEOTIDE SEQUENCE [LARGE SCALE GENOMIC DNA]</scope>
    <source>
        <strain evidence="6 7">DSM 19570</strain>
    </source>
</reference>
<dbReference type="RefSeq" id="WP_130433016.1">
    <property type="nucleotide sequence ID" value="NZ_SHKP01000007.1"/>
</dbReference>
<keyword evidence="4 5" id="KW-0472">Membrane</keyword>
<evidence type="ECO:0000256" key="3">
    <source>
        <dbReference type="ARBA" id="ARBA00022989"/>
    </source>
</evidence>
<comment type="caution">
    <text evidence="6">The sequence shown here is derived from an EMBL/GenBank/DDBJ whole genome shotgun (WGS) entry which is preliminary data.</text>
</comment>
<keyword evidence="2 5" id="KW-0812">Transmembrane</keyword>
<gene>
    <name evidence="6" type="ORF">EV670_2720</name>
</gene>
<dbReference type="Gene3D" id="1.20.1530.20">
    <property type="match status" value="1"/>
</dbReference>
<dbReference type="InterPro" id="IPR038770">
    <property type="entry name" value="Na+/solute_symporter_sf"/>
</dbReference>
<feature type="transmembrane region" description="Helical" evidence="5">
    <location>
        <begin position="166"/>
        <end position="189"/>
    </location>
</feature>
<organism evidence="6 7">
    <name type="scientific">Rivibacter subsaxonicus</name>
    <dbReference type="NCBI Taxonomy" id="457575"/>
    <lineage>
        <taxon>Bacteria</taxon>
        <taxon>Pseudomonadati</taxon>
        <taxon>Pseudomonadota</taxon>
        <taxon>Betaproteobacteria</taxon>
        <taxon>Burkholderiales</taxon>
        <taxon>Rivibacter</taxon>
    </lineage>
</organism>
<keyword evidence="3 5" id="KW-1133">Transmembrane helix</keyword>
<dbReference type="AlphaFoldDB" id="A0A4Q7VG56"/>
<dbReference type="InterPro" id="IPR002657">
    <property type="entry name" value="BilAc:Na_symport/Acr3"/>
</dbReference>
<dbReference type="EMBL" id="SHKP01000007">
    <property type="protein sequence ID" value="RZT94974.1"/>
    <property type="molecule type" value="Genomic_DNA"/>
</dbReference>
<sequence length="283" mass="29266">MDLVSILPHLITVSVMLVVFGLGLDASRQDALSLFRNPGLLLRSWLSMNVIMPLVAAGFVVAFDLPTPVDIALVALAISPVPPLLPRKEMKAGGQESYAIGLCVAIALLSIITVPIAVALFTGAFGRAGEISPLQVAKSVLMTVVVPLTVGIVLRRRVPALAEKLARPVALWGMVLLVLSALPLVYAFWPGVSALFGNGTVLIIAAMATIGLGVGHVLGGPHAHTRTVLALSTTSRHPAIALAVAVAGGAETKPALAAILLYVIVATLISVPYVAWRKAAGAD</sequence>
<name>A0A4Q7VG56_9BURK</name>
<evidence type="ECO:0000256" key="1">
    <source>
        <dbReference type="ARBA" id="ARBA00004141"/>
    </source>
</evidence>
<keyword evidence="7" id="KW-1185">Reference proteome</keyword>
<feature type="transmembrane region" description="Helical" evidence="5">
    <location>
        <begin position="227"/>
        <end position="249"/>
    </location>
</feature>
<comment type="subcellular location">
    <subcellularLocation>
        <location evidence="1">Membrane</location>
        <topology evidence="1">Multi-pass membrane protein</topology>
    </subcellularLocation>
</comment>
<feature type="transmembrane region" description="Helical" evidence="5">
    <location>
        <begin position="195"/>
        <end position="215"/>
    </location>
</feature>
<evidence type="ECO:0000256" key="4">
    <source>
        <dbReference type="ARBA" id="ARBA00023136"/>
    </source>
</evidence>
<dbReference type="PANTHER" id="PTHR10361:SF28">
    <property type="entry name" value="P3 PROTEIN-RELATED"/>
    <property type="match status" value="1"/>
</dbReference>
<feature type="transmembrane region" description="Helical" evidence="5">
    <location>
        <begin position="69"/>
        <end position="86"/>
    </location>
</feature>
<feature type="transmembrane region" description="Helical" evidence="5">
    <location>
        <begin position="98"/>
        <end position="124"/>
    </location>
</feature>
<dbReference type="Proteomes" id="UP000293671">
    <property type="component" value="Unassembled WGS sequence"/>
</dbReference>
<evidence type="ECO:0000256" key="2">
    <source>
        <dbReference type="ARBA" id="ARBA00022692"/>
    </source>
</evidence>
<evidence type="ECO:0000313" key="7">
    <source>
        <dbReference type="Proteomes" id="UP000293671"/>
    </source>
</evidence>
<dbReference type="GO" id="GO:0016020">
    <property type="term" value="C:membrane"/>
    <property type="evidence" value="ECO:0007669"/>
    <property type="project" value="UniProtKB-SubCell"/>
</dbReference>
<dbReference type="PANTHER" id="PTHR10361">
    <property type="entry name" value="SODIUM-BILE ACID COTRANSPORTER"/>
    <property type="match status" value="1"/>
</dbReference>
<dbReference type="OrthoDB" id="581741at2"/>
<proteinExistence type="predicted"/>
<accession>A0A4Q7VG56</accession>
<dbReference type="Pfam" id="PF01758">
    <property type="entry name" value="SBF"/>
    <property type="match status" value="1"/>
</dbReference>
<protein>
    <submittedName>
        <fullName evidence="6">BASS family bile acid:Na+ symporter</fullName>
    </submittedName>
</protein>
<evidence type="ECO:0000256" key="5">
    <source>
        <dbReference type="SAM" id="Phobius"/>
    </source>
</evidence>
<feature type="transmembrane region" description="Helical" evidence="5">
    <location>
        <begin position="136"/>
        <end position="154"/>
    </location>
</feature>
<dbReference type="InterPro" id="IPR004710">
    <property type="entry name" value="Bilac:Na_transpt"/>
</dbReference>